<sequence length="69" mass="7864">HFKHLVAYSIAICKECRHSVLPSYIKSHLQRAHKVKQKQAKEIVERLAYLGSSKQASISPTCLLACLFR</sequence>
<protein>
    <recommendedName>
        <fullName evidence="3">C2H2-type domain-containing protein</fullName>
    </recommendedName>
</protein>
<name>A0A6A6ZKX4_9PLEO</name>
<feature type="non-terminal residue" evidence="1">
    <location>
        <position position="1"/>
    </location>
</feature>
<organism evidence="1 2">
    <name type="scientific">Ophiobolus disseminans</name>
    <dbReference type="NCBI Taxonomy" id="1469910"/>
    <lineage>
        <taxon>Eukaryota</taxon>
        <taxon>Fungi</taxon>
        <taxon>Dikarya</taxon>
        <taxon>Ascomycota</taxon>
        <taxon>Pezizomycotina</taxon>
        <taxon>Dothideomycetes</taxon>
        <taxon>Pleosporomycetidae</taxon>
        <taxon>Pleosporales</taxon>
        <taxon>Pleosporineae</taxon>
        <taxon>Phaeosphaeriaceae</taxon>
        <taxon>Ophiobolus</taxon>
    </lineage>
</organism>
<dbReference type="Proteomes" id="UP000799424">
    <property type="component" value="Unassembled WGS sequence"/>
</dbReference>
<proteinExistence type="predicted"/>
<dbReference type="AlphaFoldDB" id="A0A6A6ZKX4"/>
<dbReference type="OrthoDB" id="3779166at2759"/>
<dbReference type="Pfam" id="PF12013">
    <property type="entry name" value="OrsD"/>
    <property type="match status" value="1"/>
</dbReference>
<evidence type="ECO:0000313" key="2">
    <source>
        <dbReference type="Proteomes" id="UP000799424"/>
    </source>
</evidence>
<gene>
    <name evidence="1" type="ORF">CC86DRAFT_302759</name>
</gene>
<keyword evidence="2" id="KW-1185">Reference proteome</keyword>
<accession>A0A6A6ZKX4</accession>
<evidence type="ECO:0008006" key="3">
    <source>
        <dbReference type="Google" id="ProtNLM"/>
    </source>
</evidence>
<dbReference type="EMBL" id="MU006237">
    <property type="protein sequence ID" value="KAF2821586.1"/>
    <property type="molecule type" value="Genomic_DNA"/>
</dbReference>
<reference evidence="1" key="1">
    <citation type="journal article" date="2020" name="Stud. Mycol.">
        <title>101 Dothideomycetes genomes: a test case for predicting lifestyles and emergence of pathogens.</title>
        <authorList>
            <person name="Haridas S."/>
            <person name="Albert R."/>
            <person name="Binder M."/>
            <person name="Bloem J."/>
            <person name="Labutti K."/>
            <person name="Salamov A."/>
            <person name="Andreopoulos B."/>
            <person name="Baker S."/>
            <person name="Barry K."/>
            <person name="Bills G."/>
            <person name="Bluhm B."/>
            <person name="Cannon C."/>
            <person name="Castanera R."/>
            <person name="Culley D."/>
            <person name="Daum C."/>
            <person name="Ezra D."/>
            <person name="Gonzalez J."/>
            <person name="Henrissat B."/>
            <person name="Kuo A."/>
            <person name="Liang C."/>
            <person name="Lipzen A."/>
            <person name="Lutzoni F."/>
            <person name="Magnuson J."/>
            <person name="Mondo S."/>
            <person name="Nolan M."/>
            <person name="Ohm R."/>
            <person name="Pangilinan J."/>
            <person name="Park H.-J."/>
            <person name="Ramirez L."/>
            <person name="Alfaro M."/>
            <person name="Sun H."/>
            <person name="Tritt A."/>
            <person name="Yoshinaga Y."/>
            <person name="Zwiers L.-H."/>
            <person name="Turgeon B."/>
            <person name="Goodwin S."/>
            <person name="Spatafora J."/>
            <person name="Crous P."/>
            <person name="Grigoriev I."/>
        </authorList>
    </citation>
    <scope>NUCLEOTIDE SEQUENCE</scope>
    <source>
        <strain evidence="1">CBS 113818</strain>
    </source>
</reference>
<dbReference type="InterPro" id="IPR022698">
    <property type="entry name" value="OrsD"/>
</dbReference>
<evidence type="ECO:0000313" key="1">
    <source>
        <dbReference type="EMBL" id="KAF2821586.1"/>
    </source>
</evidence>